<evidence type="ECO:0000259" key="8">
    <source>
        <dbReference type="PROSITE" id="PS51198"/>
    </source>
</evidence>
<organism evidence="9 10">
    <name type="scientific">Pontibacter ramchanderi</name>
    <dbReference type="NCBI Taxonomy" id="1179743"/>
    <lineage>
        <taxon>Bacteria</taxon>
        <taxon>Pseudomonadati</taxon>
        <taxon>Bacteroidota</taxon>
        <taxon>Cytophagia</taxon>
        <taxon>Cytophagales</taxon>
        <taxon>Hymenobacteraceae</taxon>
        <taxon>Pontibacter</taxon>
    </lineage>
</organism>
<gene>
    <name evidence="9" type="ORF">BD749_1213</name>
</gene>
<dbReference type="Pfam" id="PF00270">
    <property type="entry name" value="DEAD"/>
    <property type="match status" value="1"/>
</dbReference>
<keyword evidence="3 5" id="KW-0347">Helicase</keyword>
<dbReference type="EMBL" id="PJMU01000001">
    <property type="protein sequence ID" value="PKV76263.1"/>
    <property type="molecule type" value="Genomic_DNA"/>
</dbReference>
<dbReference type="CDD" id="cd17932">
    <property type="entry name" value="DEXQc_UvrD"/>
    <property type="match status" value="1"/>
</dbReference>
<dbReference type="InterPro" id="IPR014001">
    <property type="entry name" value="Helicase_ATP-bd"/>
</dbReference>
<evidence type="ECO:0000259" key="6">
    <source>
        <dbReference type="PROSITE" id="PS51192"/>
    </source>
</evidence>
<evidence type="ECO:0000259" key="7">
    <source>
        <dbReference type="PROSITE" id="PS51194"/>
    </source>
</evidence>
<comment type="caution">
    <text evidence="9">The sequence shown here is derived from an EMBL/GenBank/DDBJ whole genome shotgun (WGS) entry which is preliminary data.</text>
</comment>
<feature type="domain" description="Helicase ATP-binding" evidence="6">
    <location>
        <begin position="278"/>
        <end position="459"/>
    </location>
</feature>
<dbReference type="OrthoDB" id="9763310at2"/>
<dbReference type="InterPro" id="IPR001650">
    <property type="entry name" value="Helicase_C-like"/>
</dbReference>
<dbReference type="GO" id="GO:0005694">
    <property type="term" value="C:chromosome"/>
    <property type="evidence" value="ECO:0007669"/>
    <property type="project" value="TreeGrafter"/>
</dbReference>
<dbReference type="InterPro" id="IPR014016">
    <property type="entry name" value="UvrD-like_ATP-bd"/>
</dbReference>
<dbReference type="InterPro" id="IPR014017">
    <property type="entry name" value="DNA_helicase_UvrD-like_C"/>
</dbReference>
<dbReference type="PROSITE" id="PS51192">
    <property type="entry name" value="HELICASE_ATP_BIND_1"/>
    <property type="match status" value="1"/>
</dbReference>
<reference evidence="9 10" key="1">
    <citation type="submission" date="2017-12" db="EMBL/GenBank/DDBJ databases">
        <title>Genomic Encyclopedia of Type Strains, Phase III (KMG-III): the genomes of soil and plant-associated and newly described type strains.</title>
        <authorList>
            <person name="Whitman W."/>
        </authorList>
    </citation>
    <scope>NUCLEOTIDE SEQUENCE [LARGE SCALE GENOMIC DNA]</scope>
    <source>
        <strain evidence="9 10">LP43</strain>
    </source>
</reference>
<keyword evidence="1 5" id="KW-0547">Nucleotide-binding</keyword>
<dbReference type="Proteomes" id="UP000233782">
    <property type="component" value="Unassembled WGS sequence"/>
</dbReference>
<dbReference type="GO" id="GO:0003676">
    <property type="term" value="F:nucleic acid binding"/>
    <property type="evidence" value="ECO:0007669"/>
    <property type="project" value="InterPro"/>
</dbReference>
<name>A0A2N3V3S4_9BACT</name>
<dbReference type="GO" id="GO:0005524">
    <property type="term" value="F:ATP binding"/>
    <property type="evidence" value="ECO:0007669"/>
    <property type="project" value="UniProtKB-UniRule"/>
</dbReference>
<dbReference type="Pfam" id="PF13361">
    <property type="entry name" value="UvrD_C"/>
    <property type="match status" value="1"/>
</dbReference>
<evidence type="ECO:0000313" key="9">
    <source>
        <dbReference type="EMBL" id="PKV76263.1"/>
    </source>
</evidence>
<sequence>MEHVAFFDLEVSLQPKKRIQSIGSWFQGRILHSQSVYNFEQFQQEAKFLCGHNILAHDLPILKAAGASESFFRKRFIDTLYLSPLFFPNRPYHRLVKDYRLVSEHYNNPVEDSKIAADLLEDCISAYFNLSAQLRKIIYRLLCKQEAFRAFFELLDEDNSVQVNDSLAEDIQSFFDNRICTNAGLFPLIYQQPVPLAYALVLLNAPDQGSIIPPWLLHRFPEIVTVLQQLRGTSCQRPSCHYCEKYLSSVAGLKKYFGYEGFRKFTESEQTPLQQQVVEAGLRGESLVAIFPTGGGKSLTFQLPALMKGEANRGLTVVISPLQALMKDQVDVLRNRFDITTAVAINGLLSPLERADAIQTVQEGGATLLYISPESLRSNTIYRLLKGRQIERFVIDEAHCFSSWGQDFRVDYLYIGRFLKELAEAKNLQHPIPVSCFTATAKPEVVQDIIKYFKEQTNLDLKLYQTNASRKNLTYNASKAEGKEAKLQQLKDLLQDMTEPAIVYVNRTKTAEFVAEELKKSGIQAAAFHGRMESDLKIRIMDSFMAGDTNVIVATSAFGMGVDKENVKLVVHYDISDSLENYLQEAGRAGRKPDLQADCHLLFDENDLNDHFALLNQTKLSKKEVGQIWKAVKDFKRLKFTKSALELAKQAGWDTDMMNLETQVKAAIAALEDVGYLKRQMNSPRIFAQSILVRNVEAANKIIHANTDKFPGDQLQQAIRIFQYLISREDTMVDALSDHLGIEKETVVRILLHFKELGLLGDTRDLTALINPARSEKNSERCFKRYAKLEKALLEVLLPSDESPAVFQMHLRDINEKLIDKGCDDSSIEAIRNLLQFWEHKHYIKKERIDAHTLLYRIGFRKEKQEIKKAIYERLTRAADVVQWLCQQNALEIANKQKQDEAAFEFSMVEMKKQVERNNIMLPKASLTEYEADLLYLHIIGSIKLEGGLFVLYNPMTIERLIEDNRKQYTIEDYSKLERHYEKKVEQIHIIGEYAKKQLRNHIEALSFVDDYFRLGYENFVQRHFRNEKGKLKQPITDKKYREIFAALSPDQMQVIKDNKSPHILVGAGPGSGKTRVLVHKVAALLMMEDIKPEQFLMLTFSRPAATEFKERLHKLIGKSAYHIDIYTYHGFAFQLLGRVGDLKKSDNVIKQATEGLANDDVPSDRLKCKSVIVVDEYQDISQQEYDFLNKIIELADDVRVIVVGDDDQNIYEFRGSSVSFMRDFVRDKQATTYLFSLNYRARFNLVSFSNQFLKLFKSDRLKAAMPLRAYKQTFGDICLTRYKPSSDLVTPLVQDVVKQKLTGTVAVLTHTNEEALLVQNLLLQHHIPTRLIMAQDGFSLRQLLELKCFSWYIRDKVSSELGFITKEDWNQSRTRIEQEFAGSTNLSLSLDVIAEFERTSGERKFWSDWLAYVQEARAVDFIYPEANKVLVSTMHKAKGKEFDHVFLLLKNYKLKKESNKRVVYVAITRARQSLHIHTDQSYFDQIKVDQLTRAEDHTLYPAPKELQLETSMKDVKLGLYKQPHTKEVVRQLKAGTSLELSKEPAAGLLFSAAPVVAFSQKFKQELAKLHAQGYTLQSAEIAHVVVWYCEDYGKEYRVVLPRLFLTRQTNRSNLDKYGIDISSLTSCEYE</sequence>
<dbReference type="GO" id="GO:0009378">
    <property type="term" value="F:four-way junction helicase activity"/>
    <property type="evidence" value="ECO:0007669"/>
    <property type="project" value="TreeGrafter"/>
</dbReference>
<dbReference type="Pfam" id="PF00580">
    <property type="entry name" value="UvrD-helicase"/>
    <property type="match status" value="2"/>
</dbReference>
<keyword evidence="2 5" id="KW-0378">Hydrolase</keyword>
<dbReference type="GO" id="GO:0016787">
    <property type="term" value="F:hydrolase activity"/>
    <property type="evidence" value="ECO:0007669"/>
    <property type="project" value="UniProtKB-UniRule"/>
</dbReference>
<dbReference type="SUPFAM" id="SSF53098">
    <property type="entry name" value="Ribonuclease H-like"/>
    <property type="match status" value="1"/>
</dbReference>
<dbReference type="InterPro" id="IPR036397">
    <property type="entry name" value="RNaseH_sf"/>
</dbReference>
<evidence type="ECO:0000256" key="2">
    <source>
        <dbReference type="ARBA" id="ARBA00022801"/>
    </source>
</evidence>
<dbReference type="InterPro" id="IPR012337">
    <property type="entry name" value="RNaseH-like_sf"/>
</dbReference>
<evidence type="ECO:0000313" key="10">
    <source>
        <dbReference type="Proteomes" id="UP000233782"/>
    </source>
</evidence>
<dbReference type="PROSITE" id="PS51194">
    <property type="entry name" value="HELICASE_CTER"/>
    <property type="match status" value="1"/>
</dbReference>
<feature type="domain" description="Helicase C-terminal" evidence="7">
    <location>
        <begin position="489"/>
        <end position="636"/>
    </location>
</feature>
<feature type="binding site" evidence="5">
    <location>
        <begin position="1068"/>
        <end position="1075"/>
    </location>
    <ligand>
        <name>ATP</name>
        <dbReference type="ChEBI" id="CHEBI:30616"/>
    </ligand>
</feature>
<dbReference type="PANTHER" id="PTHR13710">
    <property type="entry name" value="DNA HELICASE RECQ FAMILY MEMBER"/>
    <property type="match status" value="1"/>
</dbReference>
<dbReference type="InterPro" id="IPR004589">
    <property type="entry name" value="DNA_helicase_ATP-dep_RecQ"/>
</dbReference>
<protein>
    <submittedName>
        <fullName evidence="9">ATP-dependent DNA helicase RecQ</fullName>
    </submittedName>
</protein>
<dbReference type="GO" id="GO:0000724">
    <property type="term" value="P:double-strand break repair via homologous recombination"/>
    <property type="evidence" value="ECO:0007669"/>
    <property type="project" value="TreeGrafter"/>
</dbReference>
<dbReference type="InterPro" id="IPR027417">
    <property type="entry name" value="P-loop_NTPase"/>
</dbReference>
<dbReference type="SMART" id="SM00490">
    <property type="entry name" value="HELICc"/>
    <property type="match status" value="1"/>
</dbReference>
<dbReference type="Pfam" id="PF00271">
    <property type="entry name" value="Helicase_C"/>
    <property type="match status" value="1"/>
</dbReference>
<dbReference type="GO" id="GO:0005737">
    <property type="term" value="C:cytoplasm"/>
    <property type="evidence" value="ECO:0007669"/>
    <property type="project" value="TreeGrafter"/>
</dbReference>
<dbReference type="Gene3D" id="3.30.420.10">
    <property type="entry name" value="Ribonuclease H-like superfamily/Ribonuclease H"/>
    <property type="match status" value="1"/>
</dbReference>
<dbReference type="NCBIfam" id="TIGR00614">
    <property type="entry name" value="recQ_fam"/>
    <property type="match status" value="1"/>
</dbReference>
<dbReference type="PROSITE" id="PS51198">
    <property type="entry name" value="UVRD_HELICASE_ATP_BIND"/>
    <property type="match status" value="1"/>
</dbReference>
<evidence type="ECO:0000256" key="3">
    <source>
        <dbReference type="ARBA" id="ARBA00022806"/>
    </source>
</evidence>
<evidence type="ECO:0000256" key="1">
    <source>
        <dbReference type="ARBA" id="ARBA00022741"/>
    </source>
</evidence>
<dbReference type="PANTHER" id="PTHR13710:SF120">
    <property type="entry name" value="BIFUNCTIONAL 3'-5' EXONUCLEASE_ATP-DEPENDENT HELICASE WRN"/>
    <property type="match status" value="1"/>
</dbReference>
<evidence type="ECO:0000256" key="4">
    <source>
        <dbReference type="ARBA" id="ARBA00022840"/>
    </source>
</evidence>
<dbReference type="InterPro" id="IPR011545">
    <property type="entry name" value="DEAD/DEAH_box_helicase_dom"/>
</dbReference>
<dbReference type="SMART" id="SM00487">
    <property type="entry name" value="DEXDc"/>
    <property type="match status" value="2"/>
</dbReference>
<dbReference type="GO" id="GO:0043138">
    <property type="term" value="F:3'-5' DNA helicase activity"/>
    <property type="evidence" value="ECO:0007669"/>
    <property type="project" value="TreeGrafter"/>
</dbReference>
<proteinExistence type="predicted"/>
<dbReference type="CDD" id="cd17920">
    <property type="entry name" value="DEXHc_RecQ"/>
    <property type="match status" value="1"/>
</dbReference>
<feature type="domain" description="UvrD-like helicase ATP-binding" evidence="8">
    <location>
        <begin position="1047"/>
        <end position="1456"/>
    </location>
</feature>
<evidence type="ECO:0000256" key="5">
    <source>
        <dbReference type="PROSITE-ProRule" id="PRU00560"/>
    </source>
</evidence>
<accession>A0A2N3V3S4</accession>
<dbReference type="Gene3D" id="3.40.50.300">
    <property type="entry name" value="P-loop containing nucleotide triphosphate hydrolases"/>
    <property type="match status" value="4"/>
</dbReference>
<keyword evidence="4 5" id="KW-0067">ATP-binding</keyword>
<keyword evidence="10" id="KW-1185">Reference proteome</keyword>
<dbReference type="SUPFAM" id="SSF52540">
    <property type="entry name" value="P-loop containing nucleoside triphosphate hydrolases"/>
    <property type="match status" value="2"/>
</dbReference>